<dbReference type="EMBL" id="CP009788">
    <property type="protein sequence ID" value="AJE03482.1"/>
    <property type="molecule type" value="Genomic_DNA"/>
</dbReference>
<evidence type="ECO:0000313" key="3">
    <source>
        <dbReference type="Proteomes" id="UP000057609"/>
    </source>
</evidence>
<dbReference type="Pfam" id="PF13480">
    <property type="entry name" value="Acetyltransf_6"/>
    <property type="match status" value="1"/>
</dbReference>
<dbReference type="STRING" id="345632.GPICK_09080"/>
<feature type="domain" description="BioF2-like acetyltransferase" evidence="1">
    <location>
        <begin position="89"/>
        <end position="231"/>
    </location>
</feature>
<dbReference type="SUPFAM" id="SSF55729">
    <property type="entry name" value="Acyl-CoA N-acyltransferases (Nat)"/>
    <property type="match status" value="1"/>
</dbReference>
<reference evidence="2 3" key="1">
    <citation type="journal article" date="2015" name="Genome Announc.">
        <title>Complete Genome of Geobacter pickeringii G13T, a Metal-Reducing Isolate from Sedimentary Kaolin Deposits.</title>
        <authorList>
            <person name="Badalamenti J.P."/>
            <person name="Bond D.R."/>
        </authorList>
    </citation>
    <scope>NUCLEOTIDE SEQUENCE [LARGE SCALE GENOMIC DNA]</scope>
    <source>
        <strain evidence="2 3">G13</strain>
    </source>
</reference>
<dbReference type="Proteomes" id="UP000057609">
    <property type="component" value="Chromosome"/>
</dbReference>
<dbReference type="HOGENOM" id="CLU_939293_0_0_7"/>
<dbReference type="KEGG" id="gpi:GPICK_09080"/>
<dbReference type="InterPro" id="IPR038740">
    <property type="entry name" value="BioF2-like_GNAT_dom"/>
</dbReference>
<protein>
    <recommendedName>
        <fullName evidence="1">BioF2-like acetyltransferase domain-containing protein</fullName>
    </recommendedName>
</protein>
<organism evidence="2 3">
    <name type="scientific">Geobacter pickeringii</name>
    <dbReference type="NCBI Taxonomy" id="345632"/>
    <lineage>
        <taxon>Bacteria</taxon>
        <taxon>Pseudomonadati</taxon>
        <taxon>Thermodesulfobacteriota</taxon>
        <taxon>Desulfuromonadia</taxon>
        <taxon>Geobacterales</taxon>
        <taxon>Geobacteraceae</taxon>
        <taxon>Geobacter</taxon>
    </lineage>
</organism>
<accession>A0A0B5BA70</accession>
<dbReference type="AlphaFoldDB" id="A0A0B5BA70"/>
<dbReference type="Gene3D" id="3.40.630.30">
    <property type="match status" value="1"/>
</dbReference>
<name>A0A0B5BA70_9BACT</name>
<gene>
    <name evidence="2" type="ORF">GPICK_09080</name>
</gene>
<dbReference type="InterPro" id="IPR016181">
    <property type="entry name" value="Acyl_CoA_acyltransferase"/>
</dbReference>
<proteinExistence type="predicted"/>
<sequence length="296" mass="34539">MTSDFLEVIAARGRENDVYRALARYLEREWPFHYAEWTDIPAESGLVERLGAGGPHGLNGAVWRADKFCPYLDLPESIDAYFSSLSINTRKRYRYRRRLEELGMTLEYVTDPKDLPAAIDDFARLHTERRRQKKGEGIFATAAQRQFYRFAFERFLAEGWLELVFLRVGGERVATVCQFNYGDRIYYYQTGYSTAWEQYRVGFVLISLLIEEAIRQKKSSYEFLRGREEYKYRFGATGERRLTDLIVTNGNFTGAAVYRRRVWGRRLREFVGKILPPPVKAGISRMAESARTGGYR</sequence>
<evidence type="ECO:0000313" key="2">
    <source>
        <dbReference type="EMBL" id="AJE03482.1"/>
    </source>
</evidence>
<keyword evidence="3" id="KW-1185">Reference proteome</keyword>
<evidence type="ECO:0000259" key="1">
    <source>
        <dbReference type="Pfam" id="PF13480"/>
    </source>
</evidence>